<proteinExistence type="predicted"/>
<feature type="region of interest" description="Disordered" evidence="1">
    <location>
        <begin position="1"/>
        <end position="50"/>
    </location>
</feature>
<sequence length="312" mass="32973">MSESTTSGSGITPQYFSPSLPPSDDLTAHHCGSSLSGTEVGGDRDENRRDPVAAAGCTEKFCASGNSRFLYSAAEVPPLSRVAHPGKYMYAMDTRQSPLHASGNFLDFAELDDSQTHLHHRIELMQGGNGGVGLRESAGPLRNLSLSTYPTTTNVASFTPTLSNKNSISLPPAKTMLPVVTQPITNALKPPGTANGADAVLPGDTPPVLLSSQSDHPNKSAAKALASSSASLAAPSAHCNTHPAAGPGQATVHDANEVVYNGAWCHPEPSLQRRRLTLSFSNYSRSHNRIHPRIEASRRAGCPRRSQAHRKG</sequence>
<reference evidence="2 3" key="1">
    <citation type="submission" date="2024-02" db="EMBL/GenBank/DDBJ databases">
        <title>FIRST GENOME SEQUENCES OF Leishmania (Viannia) shawi, Leishmania (Viannia) lindenbergi AND Leishmania (Viannia) utingensis.</title>
        <authorList>
            <person name="Resadore F."/>
            <person name="Custodio M.G.F."/>
            <person name="Boite M.C."/>
            <person name="Cupolillo E."/>
            <person name="Ferreira G.E.M."/>
        </authorList>
    </citation>
    <scope>NUCLEOTIDE SEQUENCE [LARGE SCALE GENOMIC DNA]</scope>
    <source>
        <strain evidence="2 3">MHOM/BR/1966/M15733</strain>
    </source>
</reference>
<dbReference type="Proteomes" id="UP001500131">
    <property type="component" value="Unassembled WGS sequence"/>
</dbReference>
<gene>
    <name evidence="2" type="ORF">Q4I31_007703</name>
</gene>
<feature type="compositionally biased region" description="Basic and acidic residues" evidence="1">
    <location>
        <begin position="41"/>
        <end position="50"/>
    </location>
</feature>
<evidence type="ECO:0000256" key="1">
    <source>
        <dbReference type="SAM" id="MobiDB-lite"/>
    </source>
</evidence>
<accession>A0AAW2ZYL4</accession>
<protein>
    <submittedName>
        <fullName evidence="2">Uncharacterized protein</fullName>
    </submittedName>
</protein>
<evidence type="ECO:0000313" key="2">
    <source>
        <dbReference type="EMBL" id="KAL0494580.1"/>
    </source>
</evidence>
<feature type="region of interest" description="Disordered" evidence="1">
    <location>
        <begin position="289"/>
        <end position="312"/>
    </location>
</feature>
<keyword evidence="3" id="KW-1185">Reference proteome</keyword>
<feature type="compositionally biased region" description="Polar residues" evidence="1">
    <location>
        <begin position="1"/>
        <end position="17"/>
    </location>
</feature>
<dbReference type="AlphaFoldDB" id="A0AAW2ZYL4"/>
<evidence type="ECO:0000313" key="3">
    <source>
        <dbReference type="Proteomes" id="UP001500131"/>
    </source>
</evidence>
<organism evidence="2 3">
    <name type="scientific">Leishmania lindenbergi</name>
    <dbReference type="NCBI Taxonomy" id="651832"/>
    <lineage>
        <taxon>Eukaryota</taxon>
        <taxon>Discoba</taxon>
        <taxon>Euglenozoa</taxon>
        <taxon>Kinetoplastea</taxon>
        <taxon>Metakinetoplastina</taxon>
        <taxon>Trypanosomatida</taxon>
        <taxon>Trypanosomatidae</taxon>
        <taxon>Leishmaniinae</taxon>
        <taxon>Leishmania</taxon>
    </lineage>
</organism>
<dbReference type="EMBL" id="JBAMZK010000036">
    <property type="protein sequence ID" value="KAL0494580.1"/>
    <property type="molecule type" value="Genomic_DNA"/>
</dbReference>
<name>A0AAW2ZYL4_9TRYP</name>
<comment type="caution">
    <text evidence="2">The sequence shown here is derived from an EMBL/GenBank/DDBJ whole genome shotgun (WGS) entry which is preliminary data.</text>
</comment>
<feature type="region of interest" description="Disordered" evidence="1">
    <location>
        <begin position="188"/>
        <end position="218"/>
    </location>
</feature>